<protein>
    <submittedName>
        <fullName evidence="2">Uncharacterized protein</fullName>
    </submittedName>
</protein>
<dbReference type="AlphaFoldDB" id="A0A0V1MBD6"/>
<evidence type="ECO:0000313" key="3">
    <source>
        <dbReference type="Proteomes" id="UP000054843"/>
    </source>
</evidence>
<proteinExistence type="predicted"/>
<evidence type="ECO:0000313" key="2">
    <source>
        <dbReference type="EMBL" id="KRZ68686.1"/>
    </source>
</evidence>
<sequence>MGSAGSLENKFFVIKIHQPRIRAGARGPASGANTGYPARRTRAEHESHLPLSPEAAAHWNRPNVGCAETALLDFKVTQPSEESAA</sequence>
<evidence type="ECO:0000256" key="1">
    <source>
        <dbReference type="SAM" id="MobiDB-lite"/>
    </source>
</evidence>
<dbReference type="EMBL" id="JYDO01000157">
    <property type="protein sequence ID" value="KRZ68686.1"/>
    <property type="molecule type" value="Genomic_DNA"/>
</dbReference>
<organism evidence="2 3">
    <name type="scientific">Trichinella papuae</name>
    <dbReference type="NCBI Taxonomy" id="268474"/>
    <lineage>
        <taxon>Eukaryota</taxon>
        <taxon>Metazoa</taxon>
        <taxon>Ecdysozoa</taxon>
        <taxon>Nematoda</taxon>
        <taxon>Enoplea</taxon>
        <taxon>Dorylaimia</taxon>
        <taxon>Trichinellida</taxon>
        <taxon>Trichinellidae</taxon>
        <taxon>Trichinella</taxon>
    </lineage>
</organism>
<keyword evidence="3" id="KW-1185">Reference proteome</keyword>
<reference evidence="2 3" key="1">
    <citation type="submission" date="2015-01" db="EMBL/GenBank/DDBJ databases">
        <title>Evolution of Trichinella species and genotypes.</title>
        <authorList>
            <person name="Korhonen P.K."/>
            <person name="Edoardo P."/>
            <person name="Giuseppe L.R."/>
            <person name="Gasser R.B."/>
        </authorList>
    </citation>
    <scope>NUCLEOTIDE SEQUENCE [LARGE SCALE GENOMIC DNA]</scope>
    <source>
        <strain evidence="2">ISS1980</strain>
    </source>
</reference>
<dbReference type="Proteomes" id="UP000054843">
    <property type="component" value="Unassembled WGS sequence"/>
</dbReference>
<gene>
    <name evidence="2" type="ORF">T10_9855</name>
</gene>
<accession>A0A0V1MBD6</accession>
<name>A0A0V1MBD6_9BILA</name>
<comment type="caution">
    <text evidence="2">The sequence shown here is derived from an EMBL/GenBank/DDBJ whole genome shotgun (WGS) entry which is preliminary data.</text>
</comment>
<feature type="region of interest" description="Disordered" evidence="1">
    <location>
        <begin position="23"/>
        <end position="56"/>
    </location>
</feature>